<comment type="catalytic activity">
    <reaction evidence="10">
        <text>ITP + H2O = IMP + diphosphate + H(+)</text>
        <dbReference type="Rhea" id="RHEA:29399"/>
        <dbReference type="ChEBI" id="CHEBI:15377"/>
        <dbReference type="ChEBI" id="CHEBI:15378"/>
        <dbReference type="ChEBI" id="CHEBI:33019"/>
        <dbReference type="ChEBI" id="CHEBI:58053"/>
        <dbReference type="ChEBI" id="CHEBI:61402"/>
        <dbReference type="EC" id="3.6.1.66"/>
    </reaction>
</comment>
<evidence type="ECO:0000256" key="10">
    <source>
        <dbReference type="HAMAP-Rule" id="MF_01405"/>
    </source>
</evidence>
<dbReference type="InterPro" id="IPR020922">
    <property type="entry name" value="dITP/XTP_pyrophosphatase"/>
</dbReference>
<feature type="binding site" evidence="10">
    <location>
        <position position="73"/>
    </location>
    <ligand>
        <name>Mg(2+)</name>
        <dbReference type="ChEBI" id="CHEBI:18420"/>
    </ligand>
</feature>
<evidence type="ECO:0000256" key="6">
    <source>
        <dbReference type="ARBA" id="ARBA00022842"/>
    </source>
</evidence>
<evidence type="ECO:0000256" key="7">
    <source>
        <dbReference type="ARBA" id="ARBA00023080"/>
    </source>
</evidence>
<dbReference type="PANTHER" id="PTHR11067:SF9">
    <property type="entry name" value="INOSINE TRIPHOSPHATE PYROPHOSPHATASE"/>
    <property type="match status" value="1"/>
</dbReference>
<feature type="binding site" evidence="10">
    <location>
        <begin position="182"/>
        <end position="183"/>
    </location>
    <ligand>
        <name>substrate</name>
    </ligand>
</feature>
<comment type="similarity">
    <text evidence="1 10 11">Belongs to the HAM1 NTPase family.</text>
</comment>
<dbReference type="GO" id="GO:0009117">
    <property type="term" value="P:nucleotide metabolic process"/>
    <property type="evidence" value="ECO:0007669"/>
    <property type="project" value="UniProtKB-KW"/>
</dbReference>
<sequence>MKKLILASNNENKIIEIKDILSPLNVQVISLKEAEINVEVEEDGKTFMENAYKKAKEIFDIVSDKDYMVLADDSGLAVDALGGAPGVYSARFSGEHGNTKKNNEKLLRLMENIKDRRAKFICAMVLIVDEKNTIRVQGEVEGAILEEERGKDGFGYDPLFYVPQYNMTFGEMDSKAKNSISHRKKALVDLEEELRKYLQGE</sequence>
<dbReference type="InterPro" id="IPR029001">
    <property type="entry name" value="ITPase-like_fam"/>
</dbReference>
<dbReference type="CDD" id="cd00515">
    <property type="entry name" value="HAM1"/>
    <property type="match status" value="1"/>
</dbReference>
<dbReference type="EC" id="3.6.1.66" evidence="10"/>
<evidence type="ECO:0000256" key="5">
    <source>
        <dbReference type="ARBA" id="ARBA00022801"/>
    </source>
</evidence>
<evidence type="ECO:0000256" key="3">
    <source>
        <dbReference type="ARBA" id="ARBA00022723"/>
    </source>
</evidence>
<reference evidence="12 13" key="1">
    <citation type="submission" date="2018-03" db="EMBL/GenBank/DDBJ databases">
        <title>Genome sequence of Clostridium liquoris DSM 100320.</title>
        <authorList>
            <person name="Poehlein A."/>
            <person name="Daniel R."/>
        </authorList>
    </citation>
    <scope>NUCLEOTIDE SEQUENCE [LARGE SCALE GENOMIC DNA]</scope>
    <source>
        <strain evidence="12 13">DSM 100320</strain>
    </source>
</reference>
<dbReference type="Proteomes" id="UP000239706">
    <property type="component" value="Unassembled WGS sequence"/>
</dbReference>
<comment type="catalytic activity">
    <reaction evidence="9 10">
        <text>XTP + H2O = XMP + diphosphate + H(+)</text>
        <dbReference type="Rhea" id="RHEA:28610"/>
        <dbReference type="ChEBI" id="CHEBI:15377"/>
        <dbReference type="ChEBI" id="CHEBI:15378"/>
        <dbReference type="ChEBI" id="CHEBI:33019"/>
        <dbReference type="ChEBI" id="CHEBI:57464"/>
        <dbReference type="ChEBI" id="CHEBI:61314"/>
        <dbReference type="EC" id="3.6.1.66"/>
    </reaction>
</comment>
<dbReference type="OrthoDB" id="9807456at2"/>
<keyword evidence="13" id="KW-1185">Reference proteome</keyword>
<feature type="binding site" evidence="10">
    <location>
        <begin position="154"/>
        <end position="157"/>
    </location>
    <ligand>
        <name>substrate</name>
    </ligand>
</feature>
<comment type="caution">
    <text evidence="12">The sequence shown here is derived from an EMBL/GenBank/DDBJ whole genome shotgun (WGS) entry which is preliminary data.</text>
</comment>
<dbReference type="HAMAP" id="MF_01405">
    <property type="entry name" value="Non_canon_purine_NTPase"/>
    <property type="match status" value="1"/>
</dbReference>
<evidence type="ECO:0000313" key="12">
    <source>
        <dbReference type="EMBL" id="PRR79080.1"/>
    </source>
</evidence>
<dbReference type="NCBIfam" id="TIGR00042">
    <property type="entry name" value="RdgB/HAM1 family non-canonical purine NTP pyrophosphatase"/>
    <property type="match status" value="1"/>
</dbReference>
<evidence type="ECO:0000256" key="4">
    <source>
        <dbReference type="ARBA" id="ARBA00022741"/>
    </source>
</evidence>
<accession>A0A2T0B5B9</accession>
<keyword evidence="6 10" id="KW-0460">Magnesium</keyword>
<dbReference type="GO" id="GO:0035870">
    <property type="term" value="F:dITP diphosphatase activity"/>
    <property type="evidence" value="ECO:0007669"/>
    <property type="project" value="UniProtKB-UniRule"/>
</dbReference>
<dbReference type="GO" id="GO:0009146">
    <property type="term" value="P:purine nucleoside triphosphate catabolic process"/>
    <property type="evidence" value="ECO:0007669"/>
    <property type="project" value="UniProtKB-UniRule"/>
</dbReference>
<keyword evidence="7 10" id="KW-0546">Nucleotide metabolism</keyword>
<comment type="cofactor">
    <cofactor evidence="10">
        <name>Mg(2+)</name>
        <dbReference type="ChEBI" id="CHEBI:18420"/>
    </cofactor>
    <text evidence="10">Binds 1 Mg(2+) ion per subunit.</text>
</comment>
<name>A0A2T0B5B9_9CLOT</name>
<dbReference type="GO" id="GO:0046872">
    <property type="term" value="F:metal ion binding"/>
    <property type="evidence" value="ECO:0007669"/>
    <property type="project" value="UniProtKB-KW"/>
</dbReference>
<dbReference type="AlphaFoldDB" id="A0A2T0B5B9"/>
<gene>
    <name evidence="12" type="primary">rdgB</name>
    <name evidence="12" type="ORF">CLLI_11210</name>
</gene>
<keyword evidence="5 10" id="KW-0378">Hydrolase</keyword>
<evidence type="ECO:0000256" key="1">
    <source>
        <dbReference type="ARBA" id="ARBA00008023"/>
    </source>
</evidence>
<feature type="binding site" evidence="10">
    <location>
        <position position="177"/>
    </location>
    <ligand>
        <name>substrate</name>
    </ligand>
</feature>
<evidence type="ECO:0000256" key="9">
    <source>
        <dbReference type="ARBA" id="ARBA00052017"/>
    </source>
</evidence>
<evidence type="ECO:0000256" key="8">
    <source>
        <dbReference type="ARBA" id="ARBA00051875"/>
    </source>
</evidence>
<feature type="binding site" evidence="10">
    <location>
        <position position="41"/>
    </location>
    <ligand>
        <name>Mg(2+)</name>
        <dbReference type="ChEBI" id="CHEBI:18420"/>
    </ligand>
</feature>
<feature type="active site" description="Proton acceptor" evidence="10">
    <location>
        <position position="73"/>
    </location>
</feature>
<dbReference type="GO" id="GO:0036222">
    <property type="term" value="F:XTP diphosphatase activity"/>
    <property type="evidence" value="ECO:0007669"/>
    <property type="project" value="UniProtKB-UniRule"/>
</dbReference>
<dbReference type="Pfam" id="PF01725">
    <property type="entry name" value="Ham1p_like"/>
    <property type="match status" value="1"/>
</dbReference>
<dbReference type="PANTHER" id="PTHR11067">
    <property type="entry name" value="INOSINE TRIPHOSPHATE PYROPHOSPHATASE/HAM1 PROTEIN"/>
    <property type="match status" value="1"/>
</dbReference>
<organism evidence="12 13">
    <name type="scientific">Clostridium liquoris</name>
    <dbReference type="NCBI Taxonomy" id="1289519"/>
    <lineage>
        <taxon>Bacteria</taxon>
        <taxon>Bacillati</taxon>
        <taxon>Bacillota</taxon>
        <taxon>Clostridia</taxon>
        <taxon>Eubacteriales</taxon>
        <taxon>Clostridiaceae</taxon>
        <taxon>Clostridium</taxon>
    </lineage>
</organism>
<feature type="binding site" evidence="10">
    <location>
        <position position="74"/>
    </location>
    <ligand>
        <name>substrate</name>
    </ligand>
</feature>
<keyword evidence="4 10" id="KW-0547">Nucleotide-binding</keyword>
<evidence type="ECO:0000256" key="2">
    <source>
        <dbReference type="ARBA" id="ARBA00011738"/>
    </source>
</evidence>
<comment type="catalytic activity">
    <reaction evidence="8 10">
        <text>dITP + H2O = dIMP + diphosphate + H(+)</text>
        <dbReference type="Rhea" id="RHEA:28342"/>
        <dbReference type="ChEBI" id="CHEBI:15377"/>
        <dbReference type="ChEBI" id="CHEBI:15378"/>
        <dbReference type="ChEBI" id="CHEBI:33019"/>
        <dbReference type="ChEBI" id="CHEBI:61194"/>
        <dbReference type="ChEBI" id="CHEBI:61382"/>
        <dbReference type="EC" id="3.6.1.66"/>
    </reaction>
</comment>
<comment type="subunit">
    <text evidence="2 10">Homodimer.</text>
</comment>
<evidence type="ECO:0000313" key="13">
    <source>
        <dbReference type="Proteomes" id="UP000239706"/>
    </source>
</evidence>
<dbReference type="EMBL" id="PVXO01000032">
    <property type="protein sequence ID" value="PRR79080.1"/>
    <property type="molecule type" value="Genomic_DNA"/>
</dbReference>
<dbReference type="Gene3D" id="3.90.950.10">
    <property type="match status" value="1"/>
</dbReference>
<proteinExistence type="inferred from homology"/>
<dbReference type="RefSeq" id="WP_106063262.1">
    <property type="nucleotide sequence ID" value="NZ_PVXO01000032.1"/>
</dbReference>
<dbReference type="GO" id="GO:0000166">
    <property type="term" value="F:nucleotide binding"/>
    <property type="evidence" value="ECO:0007669"/>
    <property type="project" value="UniProtKB-KW"/>
</dbReference>
<dbReference type="GO" id="GO:0017111">
    <property type="term" value="F:ribonucleoside triphosphate phosphatase activity"/>
    <property type="evidence" value="ECO:0007669"/>
    <property type="project" value="InterPro"/>
</dbReference>
<dbReference type="GO" id="GO:0005829">
    <property type="term" value="C:cytosol"/>
    <property type="evidence" value="ECO:0007669"/>
    <property type="project" value="TreeGrafter"/>
</dbReference>
<comment type="function">
    <text evidence="10">Pyrophosphatase that catalyzes the hydrolysis of nucleoside triphosphates to their monophosphate derivatives, with a high preference for the non-canonical purine nucleotides XTP (xanthosine triphosphate), dITP (deoxyinosine triphosphate) and ITP. Seems to function as a house-cleaning enzyme that removes non-canonical purine nucleotides from the nucleotide pool, thus preventing their incorporation into DNA/RNA and avoiding chromosomal lesions.</text>
</comment>
<dbReference type="SUPFAM" id="SSF52972">
    <property type="entry name" value="ITPase-like"/>
    <property type="match status" value="1"/>
</dbReference>
<dbReference type="GO" id="GO:0036220">
    <property type="term" value="F:ITP diphosphatase activity"/>
    <property type="evidence" value="ECO:0007669"/>
    <property type="project" value="UniProtKB-UniRule"/>
</dbReference>
<evidence type="ECO:0000256" key="11">
    <source>
        <dbReference type="RuleBase" id="RU003781"/>
    </source>
</evidence>
<keyword evidence="3 10" id="KW-0479">Metal-binding</keyword>
<protein>
    <recommendedName>
        <fullName evidence="10">dITP/XTP pyrophosphatase</fullName>
        <ecNumber evidence="10">3.6.1.66</ecNumber>
    </recommendedName>
    <alternativeName>
        <fullName evidence="10">Non-canonical purine NTP pyrophosphatase</fullName>
    </alternativeName>
    <alternativeName>
        <fullName evidence="10">Non-standard purine NTP pyrophosphatase</fullName>
    </alternativeName>
    <alternativeName>
        <fullName evidence="10">Nucleoside-triphosphate diphosphatase</fullName>
    </alternativeName>
    <alternativeName>
        <fullName evidence="10">Nucleoside-triphosphate pyrophosphatase</fullName>
        <shortName evidence="10">NTPase</shortName>
    </alternativeName>
</protein>
<dbReference type="InterPro" id="IPR002637">
    <property type="entry name" value="RdgB/HAM1"/>
</dbReference>
<feature type="binding site" evidence="10">
    <location>
        <begin position="8"/>
        <end position="13"/>
    </location>
    <ligand>
        <name>substrate</name>
    </ligand>
</feature>
<dbReference type="FunFam" id="3.90.950.10:FF:000001">
    <property type="entry name" value="dITP/XTP pyrophosphatase"/>
    <property type="match status" value="1"/>
</dbReference>
<dbReference type="NCBIfam" id="NF011397">
    <property type="entry name" value="PRK14822.1"/>
    <property type="match status" value="1"/>
</dbReference>